<keyword evidence="2" id="KW-1185">Reference proteome</keyword>
<gene>
    <name evidence="1" type="ORF">psageK4e_005c</name>
</gene>
<reference evidence="1 2" key="1">
    <citation type="submission" date="2021-08" db="EMBL/GenBank/DDBJ databases">
        <authorList>
            <person name="Martino G."/>
            <person name="Holtappels D."/>
            <person name="Wagemans J."/>
            <person name="Lavigne R."/>
            <person name="Turina M."/>
            <person name="Ciuffo M."/>
        </authorList>
    </citation>
    <scope>NUCLEOTIDE SEQUENCE [LARGE SCALE GENOMIC DNA]</scope>
</reference>
<protein>
    <submittedName>
        <fullName evidence="1">Uncharacterized protein</fullName>
    </submittedName>
</protein>
<accession>A0AAE8XLN9</accession>
<dbReference type="EMBL" id="MZ868713">
    <property type="protein sequence ID" value="UAW53453.1"/>
    <property type="molecule type" value="Genomic_DNA"/>
</dbReference>
<evidence type="ECO:0000313" key="2">
    <source>
        <dbReference type="Proteomes" id="UP000828763"/>
    </source>
</evidence>
<sequence>MSHKLLGEEGLTGKLWELAYMAGPVGVINDQITQLRQQLESLKYECEHPLSLQKIQHHEFTQSWCVSTWTTHHCAGCDAIIRRTDDVSTTL</sequence>
<proteinExistence type="predicted"/>
<evidence type="ECO:0000313" key="1">
    <source>
        <dbReference type="EMBL" id="UAW53453.1"/>
    </source>
</evidence>
<dbReference type="Proteomes" id="UP000828763">
    <property type="component" value="Segment"/>
</dbReference>
<name>A0AAE8XLN9_9CAUD</name>
<organism evidence="1 2">
    <name type="scientific">Pseudomonas phage psageK4e</name>
    <dbReference type="NCBI Taxonomy" id="2875723"/>
    <lineage>
        <taxon>Viruses</taxon>
        <taxon>Duplodnaviria</taxon>
        <taxon>Heunggongvirae</taxon>
        <taxon>Uroviricota</taxon>
        <taxon>Caudoviricetes</taxon>
        <taxon>Vandenendeviridae</taxon>
        <taxon>Gorskivirinae</taxon>
        <taxon>Otagovirus</taxon>
        <taxon>Otagovirus psagek4e</taxon>
    </lineage>
</organism>